<evidence type="ECO:0000313" key="5">
    <source>
        <dbReference type="EMBL" id="SEO95996.1"/>
    </source>
</evidence>
<dbReference type="InterPro" id="IPR011010">
    <property type="entry name" value="DNA_brk_join_enz"/>
</dbReference>
<evidence type="ECO:0000256" key="3">
    <source>
        <dbReference type="ARBA" id="ARBA00023172"/>
    </source>
</evidence>
<evidence type="ECO:0000259" key="4">
    <source>
        <dbReference type="PROSITE" id="PS51898"/>
    </source>
</evidence>
<dbReference type="RefSeq" id="WP_089825638.1">
    <property type="nucleotide sequence ID" value="NZ_FODV01000009.1"/>
</dbReference>
<proteinExistence type="predicted"/>
<accession>A0A1H8TYV4</accession>
<keyword evidence="1" id="KW-0229">DNA integration</keyword>
<organism evidence="5 6">
    <name type="scientific">Halogranum amylolyticum</name>
    <dbReference type="NCBI Taxonomy" id="660520"/>
    <lineage>
        <taxon>Archaea</taxon>
        <taxon>Methanobacteriati</taxon>
        <taxon>Methanobacteriota</taxon>
        <taxon>Stenosarchaea group</taxon>
        <taxon>Halobacteria</taxon>
        <taxon>Halobacteriales</taxon>
        <taxon>Haloferacaceae</taxon>
    </lineage>
</organism>
<feature type="domain" description="Tyr recombinase" evidence="4">
    <location>
        <begin position="14"/>
        <end position="208"/>
    </location>
</feature>
<dbReference type="EMBL" id="FODV01000009">
    <property type="protein sequence ID" value="SEO95996.1"/>
    <property type="molecule type" value="Genomic_DNA"/>
</dbReference>
<protein>
    <submittedName>
        <fullName evidence="5">Integrase/recombinase XerC</fullName>
    </submittedName>
</protein>
<dbReference type="PANTHER" id="PTHR30349">
    <property type="entry name" value="PHAGE INTEGRASE-RELATED"/>
    <property type="match status" value="1"/>
</dbReference>
<evidence type="ECO:0000256" key="2">
    <source>
        <dbReference type="ARBA" id="ARBA00023125"/>
    </source>
</evidence>
<dbReference type="GO" id="GO:0015074">
    <property type="term" value="P:DNA integration"/>
    <property type="evidence" value="ECO:0007669"/>
    <property type="project" value="UniProtKB-KW"/>
</dbReference>
<dbReference type="AlphaFoldDB" id="A0A1H8TYV4"/>
<evidence type="ECO:0000313" key="6">
    <source>
        <dbReference type="Proteomes" id="UP000199126"/>
    </source>
</evidence>
<keyword evidence="6" id="KW-1185">Reference proteome</keyword>
<dbReference type="GO" id="GO:0003677">
    <property type="term" value="F:DNA binding"/>
    <property type="evidence" value="ECO:0007669"/>
    <property type="project" value="UniProtKB-KW"/>
</dbReference>
<dbReference type="Pfam" id="PF00589">
    <property type="entry name" value="Phage_integrase"/>
    <property type="match status" value="1"/>
</dbReference>
<dbReference type="Gene3D" id="1.10.443.10">
    <property type="entry name" value="Intergrase catalytic core"/>
    <property type="match status" value="1"/>
</dbReference>
<dbReference type="PROSITE" id="PS51898">
    <property type="entry name" value="TYR_RECOMBINASE"/>
    <property type="match status" value="1"/>
</dbReference>
<keyword evidence="3" id="KW-0233">DNA recombination</keyword>
<gene>
    <name evidence="5" type="ORF">SAMN04487948_1092</name>
</gene>
<dbReference type="InterPro" id="IPR050090">
    <property type="entry name" value="Tyrosine_recombinase_XerCD"/>
</dbReference>
<dbReference type="InterPro" id="IPR013762">
    <property type="entry name" value="Integrase-like_cat_sf"/>
</dbReference>
<reference evidence="6" key="1">
    <citation type="submission" date="2016-10" db="EMBL/GenBank/DDBJ databases">
        <authorList>
            <person name="Varghese N."/>
            <person name="Submissions S."/>
        </authorList>
    </citation>
    <scope>NUCLEOTIDE SEQUENCE [LARGE SCALE GENOMIC DNA]</scope>
    <source>
        <strain evidence="6">CGMCC 1.10121</strain>
    </source>
</reference>
<dbReference type="Proteomes" id="UP000199126">
    <property type="component" value="Unassembled WGS sequence"/>
</dbReference>
<sequence>MSTSTNSKTQRETKAKVWLKPNQIEKMRNATVRESASYLSARNDAILALLYDSGLRVGELVQLDVAMFDLDEGTLGLPANIQKDYPNENSPTYTRIGLKPETVRVLTSYLNSRWKDPDALLPSRQSDRMTEQSVRNVVEDAAVAADIEPFSVERGRGDASDVSPHTLRHSVAYRMISVEEKDIYAVTRRLRHATIQTTERVYAHFDRV</sequence>
<evidence type="ECO:0000256" key="1">
    <source>
        <dbReference type="ARBA" id="ARBA00022908"/>
    </source>
</evidence>
<dbReference type="PANTHER" id="PTHR30349:SF41">
    <property type="entry name" value="INTEGRASE_RECOMBINASE PROTEIN MJ0367-RELATED"/>
    <property type="match status" value="1"/>
</dbReference>
<dbReference type="OrthoDB" id="142231at2157"/>
<dbReference type="InterPro" id="IPR002104">
    <property type="entry name" value="Integrase_catalytic"/>
</dbReference>
<dbReference type="SUPFAM" id="SSF56349">
    <property type="entry name" value="DNA breaking-rejoining enzymes"/>
    <property type="match status" value="1"/>
</dbReference>
<dbReference type="GO" id="GO:0006310">
    <property type="term" value="P:DNA recombination"/>
    <property type="evidence" value="ECO:0007669"/>
    <property type="project" value="UniProtKB-KW"/>
</dbReference>
<name>A0A1H8TYV4_9EURY</name>
<keyword evidence="2" id="KW-0238">DNA-binding</keyword>